<dbReference type="SMART" id="SM00895">
    <property type="entry name" value="FCD"/>
    <property type="match status" value="1"/>
</dbReference>
<dbReference type="InterPro" id="IPR008920">
    <property type="entry name" value="TF_FadR/GntR_C"/>
</dbReference>
<proteinExistence type="predicted"/>
<keyword evidence="3" id="KW-0804">Transcription</keyword>
<dbReference type="InterPro" id="IPR011711">
    <property type="entry name" value="GntR_C"/>
</dbReference>
<gene>
    <name evidence="5" type="ORF">UFOPK3773_00615</name>
</gene>
<evidence type="ECO:0000256" key="2">
    <source>
        <dbReference type="ARBA" id="ARBA00023125"/>
    </source>
</evidence>
<dbReference type="InterPro" id="IPR000524">
    <property type="entry name" value="Tscrpt_reg_HTH_GntR"/>
</dbReference>
<dbReference type="Pfam" id="PF00392">
    <property type="entry name" value="GntR"/>
    <property type="match status" value="1"/>
</dbReference>
<sequence>MRQRRRQQLSDEAADYLRDSIIAGELPVGTFVRAESIADSLDISITPVREALLILRGEGFLRLEPRRGFAVADLSSNDVRDVFWVQSILAGELAARSARRISAEHIEQLREIQDEINDGLKEEDANRVDVANYEFHRLVNLCADSPKVAWFIGTAAKYVPRSFFGTIEGWPAASVHDHSAILRAMERGDEEEAREAMSLHIRHAGDLLVAHRSRERS</sequence>
<dbReference type="PROSITE" id="PS50949">
    <property type="entry name" value="HTH_GNTR"/>
    <property type="match status" value="1"/>
</dbReference>
<dbReference type="InterPro" id="IPR036388">
    <property type="entry name" value="WH-like_DNA-bd_sf"/>
</dbReference>
<feature type="domain" description="HTH gntR-type" evidence="4">
    <location>
        <begin position="7"/>
        <end position="74"/>
    </location>
</feature>
<accession>A0A6J7J2Z7</accession>
<dbReference type="Gene3D" id="1.10.10.10">
    <property type="entry name" value="Winged helix-like DNA-binding domain superfamily/Winged helix DNA-binding domain"/>
    <property type="match status" value="1"/>
</dbReference>
<dbReference type="PANTHER" id="PTHR43537">
    <property type="entry name" value="TRANSCRIPTIONAL REGULATOR, GNTR FAMILY"/>
    <property type="match status" value="1"/>
</dbReference>
<dbReference type="InterPro" id="IPR036390">
    <property type="entry name" value="WH_DNA-bd_sf"/>
</dbReference>
<evidence type="ECO:0000256" key="3">
    <source>
        <dbReference type="ARBA" id="ARBA00023163"/>
    </source>
</evidence>
<dbReference type="AlphaFoldDB" id="A0A6J7J2Z7"/>
<reference evidence="5" key="1">
    <citation type="submission" date="2020-05" db="EMBL/GenBank/DDBJ databases">
        <authorList>
            <person name="Chiriac C."/>
            <person name="Salcher M."/>
            <person name="Ghai R."/>
            <person name="Kavagutti S V."/>
        </authorList>
    </citation>
    <scope>NUCLEOTIDE SEQUENCE</scope>
</reference>
<dbReference type="EMBL" id="CAFBNF010000046">
    <property type="protein sequence ID" value="CAB4937241.1"/>
    <property type="molecule type" value="Genomic_DNA"/>
</dbReference>
<name>A0A6J7J2Z7_9ZZZZ</name>
<dbReference type="Gene3D" id="1.20.120.530">
    <property type="entry name" value="GntR ligand-binding domain-like"/>
    <property type="match status" value="1"/>
</dbReference>
<evidence type="ECO:0000313" key="5">
    <source>
        <dbReference type="EMBL" id="CAB4937241.1"/>
    </source>
</evidence>
<evidence type="ECO:0000259" key="4">
    <source>
        <dbReference type="PROSITE" id="PS50949"/>
    </source>
</evidence>
<dbReference type="SUPFAM" id="SSF46785">
    <property type="entry name" value="Winged helix' DNA-binding domain"/>
    <property type="match status" value="1"/>
</dbReference>
<dbReference type="GO" id="GO:0003700">
    <property type="term" value="F:DNA-binding transcription factor activity"/>
    <property type="evidence" value="ECO:0007669"/>
    <property type="project" value="InterPro"/>
</dbReference>
<dbReference type="PANTHER" id="PTHR43537:SF24">
    <property type="entry name" value="GLUCONATE OPERON TRANSCRIPTIONAL REPRESSOR"/>
    <property type="match status" value="1"/>
</dbReference>
<evidence type="ECO:0000256" key="1">
    <source>
        <dbReference type="ARBA" id="ARBA00023015"/>
    </source>
</evidence>
<organism evidence="5">
    <name type="scientific">freshwater metagenome</name>
    <dbReference type="NCBI Taxonomy" id="449393"/>
    <lineage>
        <taxon>unclassified sequences</taxon>
        <taxon>metagenomes</taxon>
        <taxon>ecological metagenomes</taxon>
    </lineage>
</organism>
<keyword evidence="2" id="KW-0238">DNA-binding</keyword>
<dbReference type="Pfam" id="PF07729">
    <property type="entry name" value="FCD"/>
    <property type="match status" value="1"/>
</dbReference>
<protein>
    <submittedName>
        <fullName evidence="5">Unannotated protein</fullName>
    </submittedName>
</protein>
<keyword evidence="1" id="KW-0805">Transcription regulation</keyword>
<dbReference type="SMART" id="SM00345">
    <property type="entry name" value="HTH_GNTR"/>
    <property type="match status" value="1"/>
</dbReference>
<dbReference type="SUPFAM" id="SSF48008">
    <property type="entry name" value="GntR ligand-binding domain-like"/>
    <property type="match status" value="1"/>
</dbReference>
<dbReference type="GO" id="GO:0003677">
    <property type="term" value="F:DNA binding"/>
    <property type="evidence" value="ECO:0007669"/>
    <property type="project" value="UniProtKB-KW"/>
</dbReference>